<feature type="domain" description="Fe2OG dioxygenase" evidence="1">
    <location>
        <begin position="243"/>
        <end position="335"/>
    </location>
</feature>
<comment type="caution">
    <text evidence="2">The sequence shown here is derived from an EMBL/GenBank/DDBJ whole genome shotgun (WGS) entry which is preliminary data.</text>
</comment>
<gene>
    <name evidence="2" type="ORF">TeGR_g6069</name>
</gene>
<dbReference type="InterPro" id="IPR005123">
    <property type="entry name" value="Oxoglu/Fe-dep_dioxygenase_dom"/>
</dbReference>
<sequence length="581" mass="62359">MAKPSMAKPKSASKPPNARADEPPYAVLLLGLLPLIALLVPSLRPASFSSLPSIVTSIESLIPKPPPRRGVVGTPLPDVPFLPIDLEAAGSLSPADLGPLPVYADYDNSSWWGHPVSRGSVPHLGTKGGHESDFAVLPGIVTAAEVDAILRIANATFGGEFDADPDSVDGMASHEIFLDSDELREGRTAGSLKGDATPGGRAEREAMRRQLKEVTDPILSSRLTPFIRESFPDLCASPGRLCTPCYSLVRRYRPGERLSHQPHRDAHARVTAVVSLSVHGVDYRGGIYVAAARSDKRVAALGRGDAIVHSSDLLHGVSVEDDGGERWSWILWFRDSETCEDHSDEWFQRGAEEGGAVALAMLAERNPEGTEESMIELHKRAASGGLGSSMVKLARAHLKALPSRTLKADPDEAERLYRTAIAVAQEPDAYFGLAQMLLQGVAKPQGGSTKMADLLREAVGMLEEAAKARHPYAMFNLGIMHVYGYPRAWGQKVDTDLGAAWLEASGLPEGLFVAGNYHVANPRGRKDGKGERLLARAKAMGYGAGWRSGARDRTGSGGAGGVDLNMAWPEFPDSKIRPDQF</sequence>
<reference evidence="2 3" key="1">
    <citation type="journal article" date="2023" name="Commun. Biol.">
        <title>Genome analysis of Parmales, the sister group of diatoms, reveals the evolutionary specialization of diatoms from phago-mixotrophs to photoautotrophs.</title>
        <authorList>
            <person name="Ban H."/>
            <person name="Sato S."/>
            <person name="Yoshikawa S."/>
            <person name="Yamada K."/>
            <person name="Nakamura Y."/>
            <person name="Ichinomiya M."/>
            <person name="Sato N."/>
            <person name="Blanc-Mathieu R."/>
            <person name="Endo H."/>
            <person name="Kuwata A."/>
            <person name="Ogata H."/>
        </authorList>
    </citation>
    <scope>NUCLEOTIDE SEQUENCE [LARGE SCALE GENOMIC DNA]</scope>
</reference>
<evidence type="ECO:0000313" key="3">
    <source>
        <dbReference type="Proteomes" id="UP001165060"/>
    </source>
</evidence>
<protein>
    <recommendedName>
        <fullName evidence="1">Fe2OG dioxygenase domain-containing protein</fullName>
    </recommendedName>
</protein>
<dbReference type="SUPFAM" id="SSF81901">
    <property type="entry name" value="HCP-like"/>
    <property type="match status" value="1"/>
</dbReference>
<keyword evidence="3" id="KW-1185">Reference proteome</keyword>
<dbReference type="InterPro" id="IPR011990">
    <property type="entry name" value="TPR-like_helical_dom_sf"/>
</dbReference>
<dbReference type="EMBL" id="BRYB01002988">
    <property type="protein sequence ID" value="GMI28661.1"/>
    <property type="molecule type" value="Genomic_DNA"/>
</dbReference>
<dbReference type="Gene3D" id="1.25.40.10">
    <property type="entry name" value="Tetratricopeptide repeat domain"/>
    <property type="match status" value="1"/>
</dbReference>
<proteinExistence type="predicted"/>
<accession>A0ABQ6MMQ8</accession>
<evidence type="ECO:0000259" key="1">
    <source>
        <dbReference type="PROSITE" id="PS51471"/>
    </source>
</evidence>
<evidence type="ECO:0000313" key="2">
    <source>
        <dbReference type="EMBL" id="GMI28661.1"/>
    </source>
</evidence>
<organism evidence="2 3">
    <name type="scientific">Tetraparma gracilis</name>
    <dbReference type="NCBI Taxonomy" id="2962635"/>
    <lineage>
        <taxon>Eukaryota</taxon>
        <taxon>Sar</taxon>
        <taxon>Stramenopiles</taxon>
        <taxon>Ochrophyta</taxon>
        <taxon>Bolidophyceae</taxon>
        <taxon>Parmales</taxon>
        <taxon>Triparmaceae</taxon>
        <taxon>Tetraparma</taxon>
    </lineage>
</organism>
<dbReference type="Proteomes" id="UP001165060">
    <property type="component" value="Unassembled WGS sequence"/>
</dbReference>
<dbReference type="PROSITE" id="PS51471">
    <property type="entry name" value="FE2OG_OXY"/>
    <property type="match status" value="1"/>
</dbReference>
<name>A0ABQ6MMQ8_9STRA</name>
<dbReference type="Gene3D" id="2.60.120.620">
    <property type="entry name" value="q2cbj1_9rhob like domain"/>
    <property type="match status" value="1"/>
</dbReference>